<dbReference type="PANTHER" id="PTHR37425:SF1">
    <property type="entry name" value="OUTER MEMBRANE PROTEIN"/>
    <property type="match status" value="1"/>
</dbReference>
<evidence type="ECO:0000256" key="10">
    <source>
        <dbReference type="ARBA" id="ARBA00093448"/>
    </source>
</evidence>
<comment type="pathway">
    <text evidence="2">Cell wall biogenesis; cell wall polysaccharide biosynthesis.</text>
</comment>
<organism evidence="12 13">
    <name type="scientific">Zobellella aerophila</name>
    <dbReference type="NCBI Taxonomy" id="870480"/>
    <lineage>
        <taxon>Bacteria</taxon>
        <taxon>Pseudomonadati</taxon>
        <taxon>Pseudomonadota</taxon>
        <taxon>Gammaproteobacteria</taxon>
        <taxon>Aeromonadales</taxon>
        <taxon>Aeromonadaceae</taxon>
        <taxon>Zobellella</taxon>
    </lineage>
</organism>
<keyword evidence="13" id="KW-1185">Reference proteome</keyword>
<evidence type="ECO:0000256" key="7">
    <source>
        <dbReference type="ARBA" id="ARBA00022833"/>
    </source>
</evidence>
<evidence type="ECO:0000256" key="8">
    <source>
        <dbReference type="ARBA" id="ARBA00023049"/>
    </source>
</evidence>
<dbReference type="InterPro" id="IPR009045">
    <property type="entry name" value="Zn_M74/Hedgehog-like"/>
</dbReference>
<comment type="cofactor">
    <cofactor evidence="1">
        <name>Zn(2+)</name>
        <dbReference type="ChEBI" id="CHEBI:29105"/>
    </cofactor>
</comment>
<name>A0ABP6VPD8_9GAMM</name>
<evidence type="ECO:0000256" key="3">
    <source>
        <dbReference type="ARBA" id="ARBA00022670"/>
    </source>
</evidence>
<reference evidence="13" key="1">
    <citation type="journal article" date="2019" name="Int. J. Syst. Evol. Microbiol.">
        <title>The Global Catalogue of Microorganisms (GCM) 10K type strain sequencing project: providing services to taxonomists for standard genome sequencing and annotation.</title>
        <authorList>
            <consortium name="The Broad Institute Genomics Platform"/>
            <consortium name="The Broad Institute Genome Sequencing Center for Infectious Disease"/>
            <person name="Wu L."/>
            <person name="Ma J."/>
        </authorList>
    </citation>
    <scope>NUCLEOTIDE SEQUENCE [LARGE SCALE GENOMIC DNA]</scope>
    <source>
        <strain evidence="13">JCM 17110</strain>
    </source>
</reference>
<keyword evidence="4" id="KW-0479">Metal-binding</keyword>
<evidence type="ECO:0000313" key="13">
    <source>
        <dbReference type="Proteomes" id="UP001500795"/>
    </source>
</evidence>
<comment type="caution">
    <text evidence="12">The sequence shown here is derived from an EMBL/GenBank/DDBJ whole genome shotgun (WGS) entry which is preliminary data.</text>
</comment>
<evidence type="ECO:0000256" key="11">
    <source>
        <dbReference type="ARBA" id="ARBA00093666"/>
    </source>
</evidence>
<keyword evidence="8" id="KW-0482">Metalloprotease</keyword>
<keyword evidence="9" id="KW-0961">Cell wall biogenesis/degradation</keyword>
<comment type="similarity">
    <text evidence="10">Belongs to the peptidase M15 family.</text>
</comment>
<keyword evidence="6" id="KW-0378">Hydrolase</keyword>
<evidence type="ECO:0000256" key="9">
    <source>
        <dbReference type="ARBA" id="ARBA00023316"/>
    </source>
</evidence>
<protein>
    <recommendedName>
        <fullName evidence="11">Murein endopeptidase K</fullName>
    </recommendedName>
</protein>
<evidence type="ECO:0000313" key="12">
    <source>
        <dbReference type="EMBL" id="GAA3537438.1"/>
    </source>
</evidence>
<keyword evidence="3" id="KW-0645">Protease</keyword>
<dbReference type="Pfam" id="PF05951">
    <property type="entry name" value="Peptidase_M15_2"/>
    <property type="match status" value="1"/>
</dbReference>
<evidence type="ECO:0000256" key="1">
    <source>
        <dbReference type="ARBA" id="ARBA00001947"/>
    </source>
</evidence>
<accession>A0ABP6VPD8</accession>
<dbReference type="InterPro" id="IPR006311">
    <property type="entry name" value="TAT_signal"/>
</dbReference>
<keyword evidence="7" id="KW-0862">Zinc</keyword>
<dbReference type="CDD" id="cd14844">
    <property type="entry name" value="Zn-DD-carboxypeptidase_like"/>
    <property type="match status" value="1"/>
</dbReference>
<sequence length="181" mass="20093">MLHSDLNRRRFLLGLGGLGLASVVPGKALASFSAPERKLSFYNLHTAEKVTASFWEDGRYIDEGLAALNHVMRDFRQNEVHPIDPKLFDQLFVLQHKLGKKGEIQIISGYRSPKTNNMLRKASGGVAKKSYHMQGKAIDLRLPGVPVKQLHKTALSLKAGGVGYYPSDNFVHLDTGPARSW</sequence>
<dbReference type="InterPro" id="IPR010275">
    <property type="entry name" value="MepK"/>
</dbReference>
<dbReference type="EMBL" id="BAABCX010000002">
    <property type="protein sequence ID" value="GAA3537438.1"/>
    <property type="molecule type" value="Genomic_DNA"/>
</dbReference>
<dbReference type="PANTHER" id="PTHR37425">
    <property type="match status" value="1"/>
</dbReference>
<dbReference type="RefSeq" id="WP_344956772.1">
    <property type="nucleotide sequence ID" value="NZ_BAABCX010000002.1"/>
</dbReference>
<proteinExistence type="inferred from homology"/>
<dbReference type="SUPFAM" id="SSF55166">
    <property type="entry name" value="Hedgehog/DD-peptidase"/>
    <property type="match status" value="1"/>
</dbReference>
<dbReference type="Proteomes" id="UP001500795">
    <property type="component" value="Unassembled WGS sequence"/>
</dbReference>
<gene>
    <name evidence="12" type="ORF">GCM10022394_16290</name>
</gene>
<dbReference type="PROSITE" id="PS51318">
    <property type="entry name" value="TAT"/>
    <property type="match status" value="1"/>
</dbReference>
<evidence type="ECO:0000256" key="5">
    <source>
        <dbReference type="ARBA" id="ARBA00022729"/>
    </source>
</evidence>
<dbReference type="Gene3D" id="3.30.1380.10">
    <property type="match status" value="1"/>
</dbReference>
<evidence type="ECO:0000256" key="4">
    <source>
        <dbReference type="ARBA" id="ARBA00022723"/>
    </source>
</evidence>
<evidence type="ECO:0000256" key="2">
    <source>
        <dbReference type="ARBA" id="ARBA00004776"/>
    </source>
</evidence>
<evidence type="ECO:0000256" key="6">
    <source>
        <dbReference type="ARBA" id="ARBA00022801"/>
    </source>
</evidence>
<keyword evidence="5" id="KW-0732">Signal</keyword>